<dbReference type="AlphaFoldDB" id="A0A8J1UKL5"/>
<keyword evidence="8" id="KW-1185">Reference proteome</keyword>
<dbReference type="Proteomes" id="UP000749559">
    <property type="component" value="Unassembled WGS sequence"/>
</dbReference>
<keyword evidence="5" id="KW-0539">Nucleus</keyword>
<dbReference type="PANTHER" id="PTHR34436">
    <property type="entry name" value="CENTROMERE PROTEIN M"/>
    <property type="match status" value="1"/>
</dbReference>
<accession>A0A8J1UKL5</accession>
<dbReference type="OrthoDB" id="2386686at2759"/>
<dbReference type="PANTHER" id="PTHR34436:SF1">
    <property type="entry name" value="CENTROMERE PROTEIN M"/>
    <property type="match status" value="1"/>
</dbReference>
<proteinExistence type="predicted"/>
<dbReference type="Pfam" id="PF11111">
    <property type="entry name" value="CENP-M"/>
    <property type="match status" value="1"/>
</dbReference>
<comment type="subcellular location">
    <subcellularLocation>
        <location evidence="2">Chromosome</location>
        <location evidence="2">Centromere</location>
    </subcellularLocation>
    <subcellularLocation>
        <location evidence="1">Nucleus</location>
    </subcellularLocation>
</comment>
<dbReference type="GO" id="GO:0005634">
    <property type="term" value="C:nucleus"/>
    <property type="evidence" value="ECO:0007669"/>
    <property type="project" value="UniProtKB-SubCell"/>
</dbReference>
<dbReference type="EMBL" id="CAIIXF020000009">
    <property type="protein sequence ID" value="CAH1793595.1"/>
    <property type="molecule type" value="Genomic_DNA"/>
</dbReference>
<evidence type="ECO:0000256" key="4">
    <source>
        <dbReference type="ARBA" id="ARBA00022454"/>
    </source>
</evidence>
<comment type="caution">
    <text evidence="7">The sequence shown here is derived from an EMBL/GenBank/DDBJ whole genome shotgun (WGS) entry which is preliminary data.</text>
</comment>
<evidence type="ECO:0000256" key="3">
    <source>
        <dbReference type="ARBA" id="ARBA00016382"/>
    </source>
</evidence>
<evidence type="ECO:0000256" key="6">
    <source>
        <dbReference type="ARBA" id="ARBA00023328"/>
    </source>
</evidence>
<evidence type="ECO:0000313" key="7">
    <source>
        <dbReference type="EMBL" id="CAH1793595.1"/>
    </source>
</evidence>
<dbReference type="GO" id="GO:0000775">
    <property type="term" value="C:chromosome, centromeric region"/>
    <property type="evidence" value="ECO:0007669"/>
    <property type="project" value="UniProtKB-SubCell"/>
</dbReference>
<evidence type="ECO:0000313" key="8">
    <source>
        <dbReference type="Proteomes" id="UP000749559"/>
    </source>
</evidence>
<keyword evidence="4" id="KW-0158">Chromosome</keyword>
<dbReference type="InterPro" id="IPR020987">
    <property type="entry name" value="Centromere_Cenp-M"/>
</dbReference>
<gene>
    <name evidence="7" type="ORF">OFUS_LOCUS18424</name>
</gene>
<reference evidence="7" key="1">
    <citation type="submission" date="2022-03" db="EMBL/GenBank/DDBJ databases">
        <authorList>
            <person name="Martin C."/>
        </authorList>
    </citation>
    <scope>NUCLEOTIDE SEQUENCE</scope>
</reference>
<dbReference type="InterPro" id="IPR027417">
    <property type="entry name" value="P-loop_NTPase"/>
</dbReference>
<name>A0A8J1UKL5_OWEFU</name>
<organism evidence="7 8">
    <name type="scientific">Owenia fusiformis</name>
    <name type="common">Polychaete worm</name>
    <dbReference type="NCBI Taxonomy" id="6347"/>
    <lineage>
        <taxon>Eukaryota</taxon>
        <taxon>Metazoa</taxon>
        <taxon>Spiralia</taxon>
        <taxon>Lophotrochozoa</taxon>
        <taxon>Annelida</taxon>
        <taxon>Polychaeta</taxon>
        <taxon>Sedentaria</taxon>
        <taxon>Canalipalpata</taxon>
        <taxon>Sabellida</taxon>
        <taxon>Oweniida</taxon>
        <taxon>Oweniidae</taxon>
        <taxon>Owenia</taxon>
    </lineage>
</organism>
<evidence type="ECO:0000256" key="2">
    <source>
        <dbReference type="ARBA" id="ARBA00004584"/>
    </source>
</evidence>
<dbReference type="Gene3D" id="3.40.50.300">
    <property type="entry name" value="P-loop containing nucleotide triphosphate hydrolases"/>
    <property type="match status" value="1"/>
</dbReference>
<evidence type="ECO:0000256" key="1">
    <source>
        <dbReference type="ARBA" id="ARBA00004123"/>
    </source>
</evidence>
<evidence type="ECO:0000256" key="5">
    <source>
        <dbReference type="ARBA" id="ARBA00023242"/>
    </source>
</evidence>
<keyword evidence="6" id="KW-0137">Centromere</keyword>
<protein>
    <recommendedName>
        <fullName evidence="3">Centromere protein M</fullName>
    </recommendedName>
</protein>
<sequence>MSSAISPFSKVPSLNTTTVLIVGTHGVGKHELAKSLLGIPTPYSVQIRTANELPLPPLTGSNERPKIDLVVFMIDLNVRSSIGLVENAVTALDVHYFMGRVCFVVKRESYDSPVAMDTDALISLRDSYNSPMLYGDVKIEQDRISVTRQILNLLEVAAGYKTNISPLLIQATQKGHFILTDS</sequence>